<dbReference type="PANTHER" id="PTHR47074:SF48">
    <property type="entry name" value="POLYNUCLEOTIDYL TRANSFERASE, RIBONUCLEASE H-LIKE SUPERFAMILY PROTEIN"/>
    <property type="match status" value="1"/>
</dbReference>
<proteinExistence type="predicted"/>
<sequence>VCMDLNLQQARLLQCWFGSCGVIVLVQQNTQVQHCNMWNKLPENWLMCDFDAVFFSRTHTGFESCIRNWKGQFVAEFTSWILTLVLTKEGETLSLLEGMQWTHQRGWKNVIFDSDLKVTVDGIHSST</sequence>
<accession>A0A2K3LWW9</accession>
<reference evidence="2 3" key="2">
    <citation type="journal article" date="2017" name="Front. Plant Sci.">
        <title>Gene Classification and Mining of Molecular Markers Useful in Red Clover (Trifolium pratense) Breeding.</title>
        <authorList>
            <person name="Istvanek J."/>
            <person name="Dluhosova J."/>
            <person name="Dluhos P."/>
            <person name="Patkova L."/>
            <person name="Nedelnik J."/>
            <person name="Repkova J."/>
        </authorList>
    </citation>
    <scope>NUCLEOTIDE SEQUENCE [LARGE SCALE GENOMIC DNA]</scope>
    <source>
        <strain evidence="3">cv. Tatra</strain>
        <tissue evidence="2">Young leaves</tissue>
    </source>
</reference>
<dbReference type="Proteomes" id="UP000236291">
    <property type="component" value="Unassembled WGS sequence"/>
</dbReference>
<evidence type="ECO:0000259" key="1">
    <source>
        <dbReference type="Pfam" id="PF13456"/>
    </source>
</evidence>
<evidence type="ECO:0000313" key="3">
    <source>
        <dbReference type="Proteomes" id="UP000236291"/>
    </source>
</evidence>
<evidence type="ECO:0000313" key="2">
    <source>
        <dbReference type="EMBL" id="PNX83027.1"/>
    </source>
</evidence>
<dbReference type="GO" id="GO:0003677">
    <property type="term" value="F:DNA binding"/>
    <property type="evidence" value="ECO:0007669"/>
    <property type="project" value="UniProtKB-KW"/>
</dbReference>
<dbReference type="InterPro" id="IPR052929">
    <property type="entry name" value="RNase_H-like_EbsB-rel"/>
</dbReference>
<dbReference type="AlphaFoldDB" id="A0A2K3LWW9"/>
<dbReference type="InterPro" id="IPR002156">
    <property type="entry name" value="RNaseH_domain"/>
</dbReference>
<feature type="domain" description="RNase H type-1" evidence="1">
    <location>
        <begin position="50"/>
        <end position="125"/>
    </location>
</feature>
<gene>
    <name evidence="2" type="ORF">L195_g039064</name>
</gene>
<keyword evidence="2" id="KW-0238">DNA-binding</keyword>
<reference evidence="2 3" key="1">
    <citation type="journal article" date="2014" name="Am. J. Bot.">
        <title>Genome assembly and annotation for red clover (Trifolium pratense; Fabaceae).</title>
        <authorList>
            <person name="Istvanek J."/>
            <person name="Jaros M."/>
            <person name="Krenek A."/>
            <person name="Repkova J."/>
        </authorList>
    </citation>
    <scope>NUCLEOTIDE SEQUENCE [LARGE SCALE GENOMIC DNA]</scope>
    <source>
        <strain evidence="3">cv. Tatra</strain>
        <tissue evidence="2">Young leaves</tissue>
    </source>
</reference>
<dbReference type="GO" id="GO:0004523">
    <property type="term" value="F:RNA-DNA hybrid ribonuclease activity"/>
    <property type="evidence" value="ECO:0007669"/>
    <property type="project" value="InterPro"/>
</dbReference>
<feature type="non-terminal residue" evidence="2">
    <location>
        <position position="1"/>
    </location>
</feature>
<name>A0A2K3LWW9_TRIPR</name>
<protein>
    <submittedName>
        <fullName evidence="2">Replication protein A 70 kDa DNA-binding subunit</fullName>
    </submittedName>
</protein>
<organism evidence="2 3">
    <name type="scientific">Trifolium pratense</name>
    <name type="common">Red clover</name>
    <dbReference type="NCBI Taxonomy" id="57577"/>
    <lineage>
        <taxon>Eukaryota</taxon>
        <taxon>Viridiplantae</taxon>
        <taxon>Streptophyta</taxon>
        <taxon>Embryophyta</taxon>
        <taxon>Tracheophyta</taxon>
        <taxon>Spermatophyta</taxon>
        <taxon>Magnoliopsida</taxon>
        <taxon>eudicotyledons</taxon>
        <taxon>Gunneridae</taxon>
        <taxon>Pentapetalae</taxon>
        <taxon>rosids</taxon>
        <taxon>fabids</taxon>
        <taxon>Fabales</taxon>
        <taxon>Fabaceae</taxon>
        <taxon>Papilionoideae</taxon>
        <taxon>50 kb inversion clade</taxon>
        <taxon>NPAAA clade</taxon>
        <taxon>Hologalegina</taxon>
        <taxon>IRL clade</taxon>
        <taxon>Trifolieae</taxon>
        <taxon>Trifolium</taxon>
    </lineage>
</organism>
<dbReference type="EMBL" id="ASHM01043206">
    <property type="protein sequence ID" value="PNX83027.1"/>
    <property type="molecule type" value="Genomic_DNA"/>
</dbReference>
<dbReference type="Pfam" id="PF13456">
    <property type="entry name" value="RVT_3"/>
    <property type="match status" value="1"/>
</dbReference>
<dbReference type="PANTHER" id="PTHR47074">
    <property type="entry name" value="BNAC02G40300D PROTEIN"/>
    <property type="match status" value="1"/>
</dbReference>
<comment type="caution">
    <text evidence="2">The sequence shown here is derived from an EMBL/GenBank/DDBJ whole genome shotgun (WGS) entry which is preliminary data.</text>
</comment>